<dbReference type="OrthoDB" id="9759690at2"/>
<sequence length="731" mass="82930">MNTPEKVSTGGLQAIRSKADRMVEALEKGMKVPWKGLRPDLLLHKGAIGMDGKPTYVVEDPVRGAHFELGEVDVQLFLCLVTENDLKAVVGKLLRTTSLRPSVDDILDFLKMLQREKLAILPPELSINTAAIRESKQPTLLKKILKSYLFLKIPLLRPEGLLNAVYPWLSPLWSKPFLFLYAVLGVAGLIFVSQQIELYSHTVSHLFTPRGAFTFMICLSVLKTMHEFGHALAARHQGLYVRRMGMAFMVFMPIMYTDVTDAWKLPSRKGRMYIGAAGILVEICVAAISLFFWSVLPDGLLRSIMFYMSGASMVSTVLVNLNPLMRFDGYYILMDYLRISNLRTRSMEMFKYYRRRLLVDWQGPKPEEHPWEQGLVFFGLFTLIYRFMIFFSITLTIYHVVFKVLGVILVAMQIIMMLILPVAMEVFILLKSRKYLGNRWRVLASGTAFALIIGLLFAPLPTFEKLPAFFLFQDVAELKAPEQGRLVADLPEVGAPVQKGDLLLRLQDERAEQELQRVIYDLEQTEAILKNTVGGGVQGAYRKWLIAERRRLTVEAEKTRQGLSHLEIRSPISGRVLAINETLRKGSYVHKKGHLLTVGDDRGLEIRAYAYENIYRELRGKPVGEGRVFFRDLETGVLKGKFRELLDFPASEFPNDTLFDYAGGPILSNTTPRGGVRPRDAYYPIIFSVAEVPGYIRHGTPCAVRIVTDDTSIMEDAIRWVWRGLASEGFV</sequence>
<organism evidence="9 10">
    <name type="scientific">Desulfonema ishimotonii</name>
    <dbReference type="NCBI Taxonomy" id="45657"/>
    <lineage>
        <taxon>Bacteria</taxon>
        <taxon>Pseudomonadati</taxon>
        <taxon>Thermodesulfobacteriota</taxon>
        <taxon>Desulfobacteria</taxon>
        <taxon>Desulfobacterales</taxon>
        <taxon>Desulfococcaceae</taxon>
        <taxon>Desulfonema</taxon>
    </lineage>
</organism>
<proteinExistence type="inferred from homology"/>
<reference evidence="10" key="1">
    <citation type="submission" date="2017-11" db="EMBL/GenBank/DDBJ databases">
        <authorList>
            <person name="Watanabe M."/>
            <person name="Kojima H."/>
        </authorList>
    </citation>
    <scope>NUCLEOTIDE SEQUENCE [LARGE SCALE GENOMIC DNA]</scope>
    <source>
        <strain evidence="10">Tokyo 01</strain>
    </source>
</reference>
<feature type="transmembrane region" description="Helical" evidence="7">
    <location>
        <begin position="442"/>
        <end position="460"/>
    </location>
</feature>
<evidence type="ECO:0000256" key="4">
    <source>
        <dbReference type="ARBA" id="ARBA00022692"/>
    </source>
</evidence>
<comment type="subcellular location">
    <subcellularLocation>
        <location evidence="2">Endomembrane system</location>
        <topology evidence="2">Multi-pass membrane protein</topology>
    </subcellularLocation>
</comment>
<evidence type="ECO:0000256" key="1">
    <source>
        <dbReference type="ARBA" id="ARBA00001947"/>
    </source>
</evidence>
<dbReference type="PANTHER" id="PTHR13325:SF3">
    <property type="entry name" value="MEMBRANE-BOUND TRANSCRIPTION FACTOR SITE-2 PROTEASE"/>
    <property type="match status" value="1"/>
</dbReference>
<dbReference type="RefSeq" id="WP_124328951.1">
    <property type="nucleotide sequence ID" value="NZ_BEXT01000001.1"/>
</dbReference>
<dbReference type="EMBL" id="BEXT01000001">
    <property type="protein sequence ID" value="GBC61690.1"/>
    <property type="molecule type" value="Genomic_DNA"/>
</dbReference>
<evidence type="ECO:0000256" key="3">
    <source>
        <dbReference type="ARBA" id="ARBA00007931"/>
    </source>
</evidence>
<evidence type="ECO:0000256" key="2">
    <source>
        <dbReference type="ARBA" id="ARBA00004127"/>
    </source>
</evidence>
<reference evidence="10" key="2">
    <citation type="submission" date="2019-01" db="EMBL/GenBank/DDBJ databases">
        <title>Genome sequence of Desulfonema ishimotonii strain Tokyo 01.</title>
        <authorList>
            <person name="Fukui M."/>
        </authorList>
    </citation>
    <scope>NUCLEOTIDE SEQUENCE [LARGE SCALE GENOMIC DNA]</scope>
    <source>
        <strain evidence="10">Tokyo 01</strain>
    </source>
</reference>
<comment type="cofactor">
    <cofactor evidence="1">
        <name>Zn(2+)</name>
        <dbReference type="ChEBI" id="CHEBI:29105"/>
    </cofactor>
</comment>
<comment type="similarity">
    <text evidence="3">Belongs to the peptidase M50B family.</text>
</comment>
<keyword evidence="5 7" id="KW-1133">Transmembrane helix</keyword>
<feature type="transmembrane region" description="Helical" evidence="7">
    <location>
        <begin position="202"/>
        <end position="222"/>
    </location>
</feature>
<dbReference type="SUPFAM" id="SSF111369">
    <property type="entry name" value="HlyD-like secretion proteins"/>
    <property type="match status" value="1"/>
</dbReference>
<accession>A0A401FXJ3</accession>
<feature type="transmembrane region" description="Helical" evidence="7">
    <location>
        <begin position="304"/>
        <end position="324"/>
    </location>
</feature>
<evidence type="ECO:0000313" key="10">
    <source>
        <dbReference type="Proteomes" id="UP000288096"/>
    </source>
</evidence>
<evidence type="ECO:0000256" key="6">
    <source>
        <dbReference type="ARBA" id="ARBA00023136"/>
    </source>
</evidence>
<dbReference type="InterPro" id="IPR008915">
    <property type="entry name" value="Peptidase_M50"/>
</dbReference>
<feature type="transmembrane region" description="Helical" evidence="7">
    <location>
        <begin position="272"/>
        <end position="292"/>
    </location>
</feature>
<dbReference type="GO" id="GO:0005737">
    <property type="term" value="C:cytoplasm"/>
    <property type="evidence" value="ECO:0007669"/>
    <property type="project" value="TreeGrafter"/>
</dbReference>
<dbReference type="GO" id="GO:0004222">
    <property type="term" value="F:metalloendopeptidase activity"/>
    <property type="evidence" value="ECO:0007669"/>
    <property type="project" value="InterPro"/>
</dbReference>
<dbReference type="GO" id="GO:0012505">
    <property type="term" value="C:endomembrane system"/>
    <property type="evidence" value="ECO:0007669"/>
    <property type="project" value="UniProtKB-SubCell"/>
</dbReference>
<gene>
    <name evidence="9" type="ORF">DENIS_2652</name>
</gene>
<dbReference type="InterPro" id="IPR001193">
    <property type="entry name" value="MBTPS2"/>
</dbReference>
<dbReference type="AlphaFoldDB" id="A0A401FXJ3"/>
<protein>
    <submittedName>
        <fullName evidence="9">Hemolysin D</fullName>
    </submittedName>
</protein>
<dbReference type="Pfam" id="PF02163">
    <property type="entry name" value="Peptidase_M50"/>
    <property type="match status" value="1"/>
</dbReference>
<dbReference type="GO" id="GO:0016020">
    <property type="term" value="C:membrane"/>
    <property type="evidence" value="ECO:0007669"/>
    <property type="project" value="InterPro"/>
</dbReference>
<evidence type="ECO:0000313" key="9">
    <source>
        <dbReference type="EMBL" id="GBC61690.1"/>
    </source>
</evidence>
<evidence type="ECO:0000259" key="8">
    <source>
        <dbReference type="Pfam" id="PF02163"/>
    </source>
</evidence>
<keyword evidence="4 7" id="KW-0812">Transmembrane</keyword>
<keyword evidence="6 7" id="KW-0472">Membrane</keyword>
<feature type="transmembrane region" description="Helical" evidence="7">
    <location>
        <begin position="177"/>
        <end position="196"/>
    </location>
</feature>
<dbReference type="Proteomes" id="UP000288096">
    <property type="component" value="Unassembled WGS sequence"/>
</dbReference>
<comment type="caution">
    <text evidence="9">The sequence shown here is derived from an EMBL/GenBank/DDBJ whole genome shotgun (WGS) entry which is preliminary data.</text>
</comment>
<dbReference type="GO" id="GO:0031293">
    <property type="term" value="P:membrane protein intracellular domain proteolysis"/>
    <property type="evidence" value="ECO:0007669"/>
    <property type="project" value="TreeGrafter"/>
</dbReference>
<name>A0A401FXJ3_9BACT</name>
<evidence type="ECO:0000256" key="7">
    <source>
        <dbReference type="SAM" id="Phobius"/>
    </source>
</evidence>
<dbReference type="PANTHER" id="PTHR13325">
    <property type="entry name" value="PROTEASE M50 MEMBRANE-BOUND TRANSCRIPTION FACTOR SITE 2 PROTEASE"/>
    <property type="match status" value="1"/>
</dbReference>
<evidence type="ECO:0000256" key="5">
    <source>
        <dbReference type="ARBA" id="ARBA00022989"/>
    </source>
</evidence>
<keyword evidence="10" id="KW-1185">Reference proteome</keyword>
<feature type="transmembrane region" description="Helical" evidence="7">
    <location>
        <begin position="404"/>
        <end position="430"/>
    </location>
</feature>
<feature type="transmembrane region" description="Helical" evidence="7">
    <location>
        <begin position="375"/>
        <end position="398"/>
    </location>
</feature>
<feature type="domain" description="Peptidase M50" evidence="8">
    <location>
        <begin position="215"/>
        <end position="295"/>
    </location>
</feature>